<dbReference type="EMBL" id="JAKZEL010000017">
    <property type="protein sequence ID" value="KAI4535697.1"/>
    <property type="molecule type" value="Genomic_DNA"/>
</dbReference>
<name>A0AAD4TWT9_OVIAM</name>
<gene>
    <name evidence="2" type="ORF">MG293_014024</name>
</gene>
<evidence type="ECO:0000313" key="2">
    <source>
        <dbReference type="EMBL" id="KAI4535697.1"/>
    </source>
</evidence>
<evidence type="ECO:0000256" key="1">
    <source>
        <dbReference type="SAM" id="MobiDB-lite"/>
    </source>
</evidence>
<sequence>MVDHYKAIRRAYKERKPTETPKKKQKKPSVNSQMLSRTTKRLESGALPSRRGEGGPGPRRALLRAASRSRLIYLDLASDQVQLCIREKLNMFKCSFFFKSSACGDQGLGVMLDILHAYRHLEVELQTESKLEMKHRVRNPWTKEAPTSDSHSHPVTPSHVLLFRPDREAHEPATNTRLFTASVD</sequence>
<evidence type="ECO:0000313" key="3">
    <source>
        <dbReference type="Proteomes" id="UP001214576"/>
    </source>
</evidence>
<protein>
    <submittedName>
        <fullName evidence="2">Uncharacterized protein</fullName>
    </submittedName>
</protein>
<feature type="region of interest" description="Disordered" evidence="1">
    <location>
        <begin position="1"/>
        <end position="59"/>
    </location>
</feature>
<organism evidence="2 3">
    <name type="scientific">Ovis ammon polii</name>
    <dbReference type="NCBI Taxonomy" id="230172"/>
    <lineage>
        <taxon>Eukaryota</taxon>
        <taxon>Metazoa</taxon>
        <taxon>Chordata</taxon>
        <taxon>Craniata</taxon>
        <taxon>Vertebrata</taxon>
        <taxon>Euteleostomi</taxon>
        <taxon>Mammalia</taxon>
        <taxon>Eutheria</taxon>
        <taxon>Laurasiatheria</taxon>
        <taxon>Artiodactyla</taxon>
        <taxon>Ruminantia</taxon>
        <taxon>Pecora</taxon>
        <taxon>Bovidae</taxon>
        <taxon>Caprinae</taxon>
        <taxon>Ovis</taxon>
    </lineage>
</organism>
<keyword evidence="3" id="KW-1185">Reference proteome</keyword>
<dbReference type="AlphaFoldDB" id="A0AAD4TWT9"/>
<proteinExistence type="predicted"/>
<dbReference type="Proteomes" id="UP001214576">
    <property type="component" value="Unassembled WGS sequence"/>
</dbReference>
<accession>A0AAD4TWT9</accession>
<comment type="caution">
    <text evidence="2">The sequence shown here is derived from an EMBL/GenBank/DDBJ whole genome shotgun (WGS) entry which is preliminary data.</text>
</comment>
<reference evidence="2" key="1">
    <citation type="submission" date="2022-03" db="EMBL/GenBank/DDBJ databases">
        <title>Genomic analyses of argali, domestic sheep and their hybrids provide insights into chromosomal evolution, heterosis and genetic basis of agronomic traits.</title>
        <authorList>
            <person name="Li M."/>
        </authorList>
    </citation>
    <scope>NUCLEOTIDE SEQUENCE</scope>
    <source>
        <strain evidence="2">CAU-MHL-2022a</strain>
        <tissue evidence="2">Skin</tissue>
    </source>
</reference>